<evidence type="ECO:0000256" key="2">
    <source>
        <dbReference type="ARBA" id="ARBA00001946"/>
    </source>
</evidence>
<name>A0A1V9XHS2_9ACAR</name>
<keyword evidence="9" id="KW-1185">Reference proteome</keyword>
<dbReference type="STRING" id="418985.A0A1V9XHS2"/>
<dbReference type="OrthoDB" id="10262892at2759"/>
<evidence type="ECO:0000256" key="1">
    <source>
        <dbReference type="ARBA" id="ARBA00001936"/>
    </source>
</evidence>
<dbReference type="PROSITE" id="PS51462">
    <property type="entry name" value="NUDIX"/>
    <property type="match status" value="1"/>
</dbReference>
<evidence type="ECO:0000259" key="7">
    <source>
        <dbReference type="PROSITE" id="PS51462"/>
    </source>
</evidence>
<comment type="cofactor">
    <cofactor evidence="2">
        <name>Mg(2+)</name>
        <dbReference type="ChEBI" id="CHEBI:18420"/>
    </cofactor>
</comment>
<sequence length="248" mass="27454">MFRNIVKQVSFAPGTLTGSTSFTAAAQLSSASPAHFSSDPFSAANLARTLKELNDESTRKIFGSFEADGTARQSSVLIPLCQHKGEPTILFNLRSNRLTRHKGYPCFPGGVAEESDLDSVHTALRETHEELGLAPQSIKVIGTFPRFKMPRDNMEITAVIADIGDIDSHTLNINYDEVSLVFSRTIKELTSTENTGPYKIWGVTAMLLHILLGRLVPDLYIRPLRPIVFHKTYEPIDISHFKAKNNSP</sequence>
<dbReference type="InParanoid" id="A0A1V9XHS2"/>
<dbReference type="InterPro" id="IPR000086">
    <property type="entry name" value="NUDIX_hydrolase_dom"/>
</dbReference>
<dbReference type="EMBL" id="MNPL01010508">
    <property type="protein sequence ID" value="OQR73085.1"/>
    <property type="molecule type" value="Genomic_DNA"/>
</dbReference>
<reference evidence="8 9" key="1">
    <citation type="journal article" date="2017" name="Gigascience">
        <title>Draft genome of the honey bee ectoparasitic mite, Tropilaelaps mercedesae, is shaped by the parasitic life history.</title>
        <authorList>
            <person name="Dong X."/>
            <person name="Armstrong S.D."/>
            <person name="Xia D."/>
            <person name="Makepeace B.L."/>
            <person name="Darby A.C."/>
            <person name="Kadowaki T."/>
        </authorList>
    </citation>
    <scope>NUCLEOTIDE SEQUENCE [LARGE SCALE GENOMIC DNA]</scope>
    <source>
        <strain evidence="8">Wuxi-XJTLU</strain>
    </source>
</reference>
<dbReference type="CDD" id="cd03426">
    <property type="entry name" value="NUDIX_CoAse_Nudt7"/>
    <property type="match status" value="1"/>
</dbReference>
<dbReference type="InterPro" id="IPR045121">
    <property type="entry name" value="CoAse"/>
</dbReference>
<comment type="caution">
    <text evidence="8">The sequence shown here is derived from an EMBL/GenBank/DDBJ whole genome shotgun (WGS) entry which is preliminary data.</text>
</comment>
<dbReference type="FunCoup" id="A0A1V9XHS2">
    <property type="interactions" value="145"/>
</dbReference>
<dbReference type="SUPFAM" id="SSF55811">
    <property type="entry name" value="Nudix"/>
    <property type="match status" value="1"/>
</dbReference>
<gene>
    <name evidence="8" type="ORF">BIW11_01198</name>
</gene>
<keyword evidence="3" id="KW-0479">Metal-binding</keyword>
<protein>
    <submittedName>
        <fullName evidence="8">Nucleoside diphosphate-linked moiety X motif 8</fullName>
    </submittedName>
</protein>
<evidence type="ECO:0000313" key="9">
    <source>
        <dbReference type="Proteomes" id="UP000192247"/>
    </source>
</evidence>
<dbReference type="AlphaFoldDB" id="A0A1V9XHS2"/>
<evidence type="ECO:0000256" key="3">
    <source>
        <dbReference type="ARBA" id="ARBA00022723"/>
    </source>
</evidence>
<evidence type="ECO:0000256" key="6">
    <source>
        <dbReference type="ARBA" id="ARBA00023211"/>
    </source>
</evidence>
<dbReference type="PANTHER" id="PTHR12992">
    <property type="entry name" value="NUDIX HYDROLASE"/>
    <property type="match status" value="1"/>
</dbReference>
<dbReference type="PANTHER" id="PTHR12992:SF11">
    <property type="entry name" value="MITOCHONDRIAL COENZYME A DIPHOSPHATASE NUDT8"/>
    <property type="match status" value="1"/>
</dbReference>
<evidence type="ECO:0000256" key="5">
    <source>
        <dbReference type="ARBA" id="ARBA00022842"/>
    </source>
</evidence>
<organism evidence="8 9">
    <name type="scientific">Tropilaelaps mercedesae</name>
    <dbReference type="NCBI Taxonomy" id="418985"/>
    <lineage>
        <taxon>Eukaryota</taxon>
        <taxon>Metazoa</taxon>
        <taxon>Ecdysozoa</taxon>
        <taxon>Arthropoda</taxon>
        <taxon>Chelicerata</taxon>
        <taxon>Arachnida</taxon>
        <taxon>Acari</taxon>
        <taxon>Parasitiformes</taxon>
        <taxon>Mesostigmata</taxon>
        <taxon>Gamasina</taxon>
        <taxon>Dermanyssoidea</taxon>
        <taxon>Laelapidae</taxon>
        <taxon>Tropilaelaps</taxon>
    </lineage>
</organism>
<dbReference type="GO" id="GO:0046872">
    <property type="term" value="F:metal ion binding"/>
    <property type="evidence" value="ECO:0007669"/>
    <property type="project" value="UniProtKB-KW"/>
</dbReference>
<comment type="cofactor">
    <cofactor evidence="1">
        <name>Mn(2+)</name>
        <dbReference type="ChEBI" id="CHEBI:29035"/>
    </cofactor>
</comment>
<accession>A0A1V9XHS2</accession>
<evidence type="ECO:0000313" key="8">
    <source>
        <dbReference type="EMBL" id="OQR73085.1"/>
    </source>
</evidence>
<keyword evidence="5" id="KW-0460">Magnesium</keyword>
<dbReference type="InterPro" id="IPR015797">
    <property type="entry name" value="NUDIX_hydrolase-like_dom_sf"/>
</dbReference>
<dbReference type="Pfam" id="PF00293">
    <property type="entry name" value="NUDIX"/>
    <property type="match status" value="1"/>
</dbReference>
<dbReference type="Gene3D" id="3.90.79.10">
    <property type="entry name" value="Nucleoside Triphosphate Pyrophosphohydrolase"/>
    <property type="match status" value="1"/>
</dbReference>
<dbReference type="Proteomes" id="UP000192247">
    <property type="component" value="Unassembled WGS sequence"/>
</dbReference>
<dbReference type="GO" id="GO:0010945">
    <property type="term" value="F:coenzyme A diphosphatase activity"/>
    <property type="evidence" value="ECO:0007669"/>
    <property type="project" value="InterPro"/>
</dbReference>
<proteinExistence type="predicted"/>
<keyword evidence="4" id="KW-0378">Hydrolase</keyword>
<keyword evidence="6" id="KW-0464">Manganese</keyword>
<evidence type="ECO:0000256" key="4">
    <source>
        <dbReference type="ARBA" id="ARBA00022801"/>
    </source>
</evidence>
<feature type="domain" description="Nudix hydrolase" evidence="7">
    <location>
        <begin position="71"/>
        <end position="208"/>
    </location>
</feature>